<dbReference type="PANTHER" id="PTHR43401:SF2">
    <property type="entry name" value="L-THREONINE 3-DEHYDROGENASE"/>
    <property type="match status" value="1"/>
</dbReference>
<evidence type="ECO:0000256" key="2">
    <source>
        <dbReference type="ARBA" id="ARBA00022833"/>
    </source>
</evidence>
<dbReference type="InterPro" id="IPR050129">
    <property type="entry name" value="Zn_alcohol_dh"/>
</dbReference>
<accession>A0AA35R627</accession>
<keyword evidence="6" id="KW-1185">Reference proteome</keyword>
<dbReference type="GO" id="GO:0046872">
    <property type="term" value="F:metal ion binding"/>
    <property type="evidence" value="ECO:0007669"/>
    <property type="project" value="UniProtKB-KW"/>
</dbReference>
<dbReference type="Pfam" id="PF08240">
    <property type="entry name" value="ADH_N"/>
    <property type="match status" value="1"/>
</dbReference>
<dbReference type="Gene3D" id="3.90.180.10">
    <property type="entry name" value="Medium-chain alcohol dehydrogenases, catalytic domain"/>
    <property type="match status" value="1"/>
</dbReference>
<reference evidence="5" key="1">
    <citation type="submission" date="2023-03" db="EMBL/GenBank/DDBJ databases">
        <authorList>
            <person name="Steffen K."/>
            <person name="Cardenas P."/>
        </authorList>
    </citation>
    <scope>NUCLEOTIDE SEQUENCE</scope>
</reference>
<dbReference type="InterPro" id="IPR020843">
    <property type="entry name" value="ER"/>
</dbReference>
<dbReference type="Pfam" id="PF00107">
    <property type="entry name" value="ADH_zinc_N"/>
    <property type="match status" value="1"/>
</dbReference>
<gene>
    <name evidence="5" type="ORF">GBAR_LOCUS4262</name>
</gene>
<dbReference type="InterPro" id="IPR036291">
    <property type="entry name" value="NAD(P)-bd_dom_sf"/>
</dbReference>
<evidence type="ECO:0000313" key="5">
    <source>
        <dbReference type="EMBL" id="CAI8005473.1"/>
    </source>
</evidence>
<organism evidence="5 6">
    <name type="scientific">Geodia barretti</name>
    <name type="common">Barrett's horny sponge</name>
    <dbReference type="NCBI Taxonomy" id="519541"/>
    <lineage>
        <taxon>Eukaryota</taxon>
        <taxon>Metazoa</taxon>
        <taxon>Porifera</taxon>
        <taxon>Demospongiae</taxon>
        <taxon>Heteroscleromorpha</taxon>
        <taxon>Tetractinellida</taxon>
        <taxon>Astrophorina</taxon>
        <taxon>Geodiidae</taxon>
        <taxon>Geodia</taxon>
    </lineage>
</organism>
<feature type="domain" description="Enoyl reductase (ER)" evidence="4">
    <location>
        <begin position="1"/>
        <end position="336"/>
    </location>
</feature>
<name>A0AA35R627_GEOBA</name>
<evidence type="ECO:0000313" key="6">
    <source>
        <dbReference type="Proteomes" id="UP001174909"/>
    </source>
</evidence>
<dbReference type="InterPro" id="IPR013154">
    <property type="entry name" value="ADH-like_N"/>
</dbReference>
<protein>
    <submittedName>
        <fullName evidence="5">Probable alcohol dehydrogenase adh</fullName>
    </submittedName>
</protein>
<dbReference type="SMART" id="SM00829">
    <property type="entry name" value="PKS_ER"/>
    <property type="match status" value="1"/>
</dbReference>
<dbReference type="InterPro" id="IPR013149">
    <property type="entry name" value="ADH-like_C"/>
</dbReference>
<evidence type="ECO:0000256" key="3">
    <source>
        <dbReference type="ARBA" id="ARBA00023002"/>
    </source>
</evidence>
<comment type="caution">
    <text evidence="5">The sequence shown here is derived from an EMBL/GenBank/DDBJ whole genome shotgun (WGS) entry which is preliminary data.</text>
</comment>
<evidence type="ECO:0000259" key="4">
    <source>
        <dbReference type="SMART" id="SM00829"/>
    </source>
</evidence>
<dbReference type="SUPFAM" id="SSF51735">
    <property type="entry name" value="NAD(P)-binding Rossmann-fold domains"/>
    <property type="match status" value="1"/>
</dbReference>
<dbReference type="PANTHER" id="PTHR43401">
    <property type="entry name" value="L-THREONINE 3-DEHYDROGENASE"/>
    <property type="match status" value="1"/>
</dbReference>
<keyword evidence="2" id="KW-0862">Zinc</keyword>
<dbReference type="AlphaFoldDB" id="A0AA35R627"/>
<dbReference type="SUPFAM" id="SSF50129">
    <property type="entry name" value="GroES-like"/>
    <property type="match status" value="1"/>
</dbReference>
<keyword evidence="3" id="KW-0560">Oxidoreductase</keyword>
<proteinExistence type="predicted"/>
<sequence length="347" mass="36298">MELRRLEIPEIGDDEAIVRIEATGICGTDYEWFRGDLDIPYPIILGHEPLGRIASIGPAATERWGVSVGDRVAVRSGYRCGRCAACTAGGTDPCPTGGGFGQTGLDKSPGLWGGYSEYLYLPAGSVVFPMDGDLDPAVAVMFNPLGAGFAWGVDATGLQPGQTLAVLGSGQRGICCAIAAKESGAGMVAITGLGRDEHKLALARDMGADIAINVDGEDPVERVLAATGGAGVDCVVDTTPYAVQAVNQAIQMVKPGGTVVLAGLKGRRAFEGLSPDDIIWKKVTLRGVLGVEYSAFRRAVDTIHSRKYPMERLHTHSFPIEQAERALATLSGEAGLPSIHVAIVPDA</sequence>
<dbReference type="Proteomes" id="UP001174909">
    <property type="component" value="Unassembled WGS sequence"/>
</dbReference>
<evidence type="ECO:0000256" key="1">
    <source>
        <dbReference type="ARBA" id="ARBA00022723"/>
    </source>
</evidence>
<dbReference type="Gene3D" id="3.40.50.720">
    <property type="entry name" value="NAD(P)-binding Rossmann-like Domain"/>
    <property type="match status" value="1"/>
</dbReference>
<dbReference type="EMBL" id="CASHTH010000611">
    <property type="protein sequence ID" value="CAI8005473.1"/>
    <property type="molecule type" value="Genomic_DNA"/>
</dbReference>
<keyword evidence="1" id="KW-0479">Metal-binding</keyword>
<dbReference type="GO" id="GO:0016491">
    <property type="term" value="F:oxidoreductase activity"/>
    <property type="evidence" value="ECO:0007669"/>
    <property type="project" value="UniProtKB-KW"/>
</dbReference>
<dbReference type="InterPro" id="IPR011032">
    <property type="entry name" value="GroES-like_sf"/>
</dbReference>